<evidence type="ECO:0000313" key="1">
    <source>
        <dbReference type="EMBL" id="MDT0618426.1"/>
    </source>
</evidence>
<sequence length="157" mass="17831">MSNPRTFAFYLHALRDGPTTDYWPMATLSIGLPRNDDQIGWLTVNAELTGRLLTDQDLLNWPVGAVREAMRDLYFQEIPKKQPTPYIRITTGKRAPGDFSLRIATGNLIELDTLKGRHTATGLAMSRPLRYWRDTSEVSNAPSVRRINWPATGWFAL</sequence>
<reference evidence="1 2" key="1">
    <citation type="submission" date="2023-09" db="EMBL/GenBank/DDBJ databases">
        <authorList>
            <person name="Rey-Velasco X."/>
        </authorList>
    </citation>
    <scope>NUCLEOTIDE SEQUENCE [LARGE SCALE GENOMIC DNA]</scope>
    <source>
        <strain evidence="1 2">P385</strain>
    </source>
</reference>
<dbReference type="EMBL" id="JAVRHY010000006">
    <property type="protein sequence ID" value="MDT0618426.1"/>
    <property type="molecule type" value="Genomic_DNA"/>
</dbReference>
<keyword evidence="2" id="KW-1185">Reference proteome</keyword>
<gene>
    <name evidence="1" type="ORF">RM531_08050</name>
</gene>
<organism evidence="1 2">
    <name type="scientific">Spectribacter acetivorans</name>
    <dbReference type="NCBI Taxonomy" id="3075603"/>
    <lineage>
        <taxon>Bacteria</taxon>
        <taxon>Pseudomonadati</taxon>
        <taxon>Pseudomonadota</taxon>
        <taxon>Gammaproteobacteria</taxon>
        <taxon>Salinisphaerales</taxon>
        <taxon>Salinisphaeraceae</taxon>
        <taxon>Spectribacter</taxon>
    </lineage>
</organism>
<comment type="caution">
    <text evidence="1">The sequence shown here is derived from an EMBL/GenBank/DDBJ whole genome shotgun (WGS) entry which is preliminary data.</text>
</comment>
<name>A0ABU3B7J3_9GAMM</name>
<dbReference type="Proteomes" id="UP001259982">
    <property type="component" value="Unassembled WGS sequence"/>
</dbReference>
<protein>
    <submittedName>
        <fullName evidence="1">Uncharacterized protein</fullName>
    </submittedName>
</protein>
<proteinExistence type="predicted"/>
<evidence type="ECO:0000313" key="2">
    <source>
        <dbReference type="Proteomes" id="UP001259982"/>
    </source>
</evidence>
<accession>A0ABU3B7J3</accession>
<dbReference type="RefSeq" id="WP_311658525.1">
    <property type="nucleotide sequence ID" value="NZ_JAVRHY010000006.1"/>
</dbReference>